<protein>
    <recommendedName>
        <fullName evidence="7">Phosphatidylglycerol--prolipoprotein diacylglyceryl transferase</fullName>
        <ecNumber evidence="7">2.5.1.145</ecNumber>
    </recommendedName>
</protein>
<keyword evidence="9" id="KW-1185">Reference proteome</keyword>
<evidence type="ECO:0000256" key="3">
    <source>
        <dbReference type="ARBA" id="ARBA00022679"/>
    </source>
</evidence>
<evidence type="ECO:0000256" key="6">
    <source>
        <dbReference type="ARBA" id="ARBA00023136"/>
    </source>
</evidence>
<comment type="function">
    <text evidence="7">Catalyzes the transfer of the diacylglyceryl group from phosphatidylglycerol to the sulfhydryl group of the N-terminal cysteine of a prolipoprotein, the first step in the formation of mature lipoproteins.</text>
</comment>
<proteinExistence type="inferred from homology"/>
<dbReference type="EMBL" id="CP063164">
    <property type="protein sequence ID" value="QOR62237.1"/>
    <property type="molecule type" value="Genomic_DNA"/>
</dbReference>
<evidence type="ECO:0000313" key="9">
    <source>
        <dbReference type="Proteomes" id="UP000595074"/>
    </source>
</evidence>
<keyword evidence="3 7" id="KW-0808">Transferase</keyword>
<feature type="binding site" evidence="7">
    <location>
        <position position="138"/>
    </location>
    <ligand>
        <name>a 1,2-diacyl-sn-glycero-3-phospho-(1'-sn-glycerol)</name>
        <dbReference type="ChEBI" id="CHEBI:64716"/>
    </ligand>
</feature>
<sequence>MEYFIWNVDPVLLHLGSLQLRWYGLLFVGSFFLGLMILQRVYKQEQRDPAVLDNLLIYIMVGAVVGARLMHCLAYEPDFYLAHPLEILKIWKGGLASHGGLIGVLIALYLFTKKYQENYLWLLSRVSIPGALTAAFVRFGNLFNSEILGLPTDKPWAIIFERVDMLPRHPVQLYEAFAYLTLFAILLIVYKKVSFSTSTKILPPLFLTYMFTVRFLLEYTKTKQADYTWDLPLTTGQALSLPFIIIGVIWLLISLQKIKQNVPGK</sequence>
<comment type="catalytic activity">
    <reaction evidence="7">
        <text>L-cysteinyl-[prolipoprotein] + a 1,2-diacyl-sn-glycero-3-phospho-(1'-sn-glycerol) = an S-1,2-diacyl-sn-glyceryl-L-cysteinyl-[prolipoprotein] + sn-glycerol 1-phosphate + H(+)</text>
        <dbReference type="Rhea" id="RHEA:56712"/>
        <dbReference type="Rhea" id="RHEA-COMP:14679"/>
        <dbReference type="Rhea" id="RHEA-COMP:14680"/>
        <dbReference type="ChEBI" id="CHEBI:15378"/>
        <dbReference type="ChEBI" id="CHEBI:29950"/>
        <dbReference type="ChEBI" id="CHEBI:57685"/>
        <dbReference type="ChEBI" id="CHEBI:64716"/>
        <dbReference type="ChEBI" id="CHEBI:140658"/>
        <dbReference type="EC" id="2.5.1.145"/>
    </reaction>
</comment>
<dbReference type="PANTHER" id="PTHR30589:SF0">
    <property type="entry name" value="PHOSPHATIDYLGLYCEROL--PROLIPOPROTEIN DIACYLGLYCERYL TRANSFERASE"/>
    <property type="match status" value="1"/>
</dbReference>
<feature type="transmembrane region" description="Helical" evidence="7">
    <location>
        <begin position="201"/>
        <end position="217"/>
    </location>
</feature>
<keyword evidence="4 7" id="KW-0812">Transmembrane</keyword>
<dbReference type="NCBIfam" id="TIGR00544">
    <property type="entry name" value="lgt"/>
    <property type="match status" value="1"/>
</dbReference>
<dbReference type="PANTHER" id="PTHR30589">
    <property type="entry name" value="PROLIPOPROTEIN DIACYLGLYCERYL TRANSFERASE"/>
    <property type="match status" value="1"/>
</dbReference>
<evidence type="ECO:0000256" key="7">
    <source>
        <dbReference type="HAMAP-Rule" id="MF_01147"/>
    </source>
</evidence>
<feature type="transmembrane region" description="Helical" evidence="7">
    <location>
        <begin position="90"/>
        <end position="112"/>
    </location>
</feature>
<keyword evidence="2 7" id="KW-1003">Cell membrane</keyword>
<dbReference type="AlphaFoldDB" id="A0A7M1S486"/>
<evidence type="ECO:0000256" key="1">
    <source>
        <dbReference type="ARBA" id="ARBA00007150"/>
    </source>
</evidence>
<reference evidence="8 9" key="1">
    <citation type="submission" date="2020-10" db="EMBL/GenBank/DDBJ databases">
        <title>The genome of sulfurovum sp.</title>
        <authorList>
            <person name="Xie S."/>
            <person name="Shao Z."/>
            <person name="Jiang L."/>
        </authorList>
    </citation>
    <scope>NUCLEOTIDE SEQUENCE [LARGE SCALE GENOMIC DNA]</scope>
    <source>
        <strain evidence="8 9">ST-419</strain>
    </source>
</reference>
<dbReference type="Pfam" id="PF01790">
    <property type="entry name" value="LGT"/>
    <property type="match status" value="1"/>
</dbReference>
<dbReference type="RefSeq" id="WP_197548940.1">
    <property type="nucleotide sequence ID" value="NZ_CP063164.1"/>
</dbReference>
<dbReference type="UniPathway" id="UPA00664"/>
<dbReference type="GO" id="GO:0042158">
    <property type="term" value="P:lipoprotein biosynthetic process"/>
    <property type="evidence" value="ECO:0007669"/>
    <property type="project" value="UniProtKB-UniRule"/>
</dbReference>
<dbReference type="KEGG" id="sinu:IMZ28_01815"/>
<comment type="similarity">
    <text evidence="1 7">Belongs to the Lgt family.</text>
</comment>
<gene>
    <name evidence="7 8" type="primary">lgt</name>
    <name evidence="8" type="ORF">IMZ28_01815</name>
</gene>
<feature type="transmembrane region" description="Helical" evidence="7">
    <location>
        <begin position="237"/>
        <end position="255"/>
    </location>
</feature>
<accession>A0A7M1S486</accession>
<organism evidence="8 9">
    <name type="scientific">Sulfurovum indicum</name>
    <dbReference type="NCBI Taxonomy" id="2779528"/>
    <lineage>
        <taxon>Bacteria</taxon>
        <taxon>Pseudomonadati</taxon>
        <taxon>Campylobacterota</taxon>
        <taxon>Epsilonproteobacteria</taxon>
        <taxon>Campylobacterales</taxon>
        <taxon>Sulfurovaceae</taxon>
        <taxon>Sulfurovum</taxon>
    </lineage>
</organism>
<dbReference type="EC" id="2.5.1.145" evidence="7"/>
<keyword evidence="5 7" id="KW-1133">Transmembrane helix</keyword>
<feature type="transmembrane region" description="Helical" evidence="7">
    <location>
        <begin position="119"/>
        <end position="139"/>
    </location>
</feature>
<evidence type="ECO:0000256" key="2">
    <source>
        <dbReference type="ARBA" id="ARBA00022475"/>
    </source>
</evidence>
<evidence type="ECO:0000313" key="8">
    <source>
        <dbReference type="EMBL" id="QOR62237.1"/>
    </source>
</evidence>
<feature type="transmembrane region" description="Helical" evidence="7">
    <location>
        <begin position="20"/>
        <end position="38"/>
    </location>
</feature>
<dbReference type="Proteomes" id="UP000595074">
    <property type="component" value="Chromosome"/>
</dbReference>
<name>A0A7M1S486_9BACT</name>
<evidence type="ECO:0000256" key="4">
    <source>
        <dbReference type="ARBA" id="ARBA00022692"/>
    </source>
</evidence>
<feature type="transmembrane region" description="Helical" evidence="7">
    <location>
        <begin position="50"/>
        <end position="70"/>
    </location>
</feature>
<dbReference type="GO" id="GO:0005886">
    <property type="term" value="C:plasma membrane"/>
    <property type="evidence" value="ECO:0007669"/>
    <property type="project" value="UniProtKB-SubCell"/>
</dbReference>
<evidence type="ECO:0000256" key="5">
    <source>
        <dbReference type="ARBA" id="ARBA00022989"/>
    </source>
</evidence>
<dbReference type="InterPro" id="IPR001640">
    <property type="entry name" value="Lgt"/>
</dbReference>
<dbReference type="HAMAP" id="MF_01147">
    <property type="entry name" value="Lgt"/>
    <property type="match status" value="1"/>
</dbReference>
<keyword evidence="6 7" id="KW-0472">Membrane</keyword>
<comment type="subcellular location">
    <subcellularLocation>
        <location evidence="7">Cell membrane</location>
        <topology evidence="7">Multi-pass membrane protein</topology>
    </subcellularLocation>
</comment>
<keyword evidence="8" id="KW-0449">Lipoprotein</keyword>
<feature type="transmembrane region" description="Helical" evidence="7">
    <location>
        <begin position="171"/>
        <end position="189"/>
    </location>
</feature>
<comment type="pathway">
    <text evidence="7">Protein modification; lipoprotein biosynthesis (diacylglyceryl transfer).</text>
</comment>
<dbReference type="GO" id="GO:0008961">
    <property type="term" value="F:phosphatidylglycerol-prolipoprotein diacylglyceryl transferase activity"/>
    <property type="evidence" value="ECO:0007669"/>
    <property type="project" value="UniProtKB-UniRule"/>
</dbReference>